<sequence>MNVHFVTTITTTTTGQMNKKNISLGYHHKVQYQHTWSSTIYFRTEYITTDKGSHGNRHEADKKLAKFR</sequence>
<proteinExistence type="predicted"/>
<comment type="caution">
    <text evidence="1">The sequence shown here is derived from an EMBL/GenBank/DDBJ whole genome shotgun (WGS) entry which is preliminary data.</text>
</comment>
<protein>
    <submittedName>
        <fullName evidence="1">Uncharacterized protein</fullName>
    </submittedName>
</protein>
<gene>
    <name evidence="1" type="ORF">DERF_006096</name>
</gene>
<name>A0A922I4T9_DERFA</name>
<dbReference type="AlphaFoldDB" id="A0A922I4T9"/>
<reference evidence="1" key="1">
    <citation type="submission" date="2013-05" db="EMBL/GenBank/DDBJ databases">
        <authorList>
            <person name="Yim A.K.Y."/>
            <person name="Chan T.F."/>
            <person name="Ji K.M."/>
            <person name="Liu X.Y."/>
            <person name="Zhou J.W."/>
            <person name="Li R.Q."/>
            <person name="Yang K.Y."/>
            <person name="Li J."/>
            <person name="Li M."/>
            <person name="Law P.T.W."/>
            <person name="Wu Y.L."/>
            <person name="Cai Z.L."/>
            <person name="Qin H."/>
            <person name="Bao Y."/>
            <person name="Leung R.K.K."/>
            <person name="Ng P.K.S."/>
            <person name="Zou J."/>
            <person name="Zhong X.J."/>
            <person name="Ran P.X."/>
            <person name="Zhong N.S."/>
            <person name="Liu Z.G."/>
            <person name="Tsui S.K.W."/>
        </authorList>
    </citation>
    <scope>NUCLEOTIDE SEQUENCE</scope>
    <source>
        <strain evidence="1">Derf</strain>
        <tissue evidence="1">Whole organism</tissue>
    </source>
</reference>
<evidence type="ECO:0000313" key="1">
    <source>
        <dbReference type="EMBL" id="KAH9522532.1"/>
    </source>
</evidence>
<accession>A0A922I4T9</accession>
<organism evidence="1 2">
    <name type="scientific">Dermatophagoides farinae</name>
    <name type="common">American house dust mite</name>
    <dbReference type="NCBI Taxonomy" id="6954"/>
    <lineage>
        <taxon>Eukaryota</taxon>
        <taxon>Metazoa</taxon>
        <taxon>Ecdysozoa</taxon>
        <taxon>Arthropoda</taxon>
        <taxon>Chelicerata</taxon>
        <taxon>Arachnida</taxon>
        <taxon>Acari</taxon>
        <taxon>Acariformes</taxon>
        <taxon>Sarcoptiformes</taxon>
        <taxon>Astigmata</taxon>
        <taxon>Psoroptidia</taxon>
        <taxon>Analgoidea</taxon>
        <taxon>Pyroglyphidae</taxon>
        <taxon>Dermatophagoidinae</taxon>
        <taxon>Dermatophagoides</taxon>
    </lineage>
</organism>
<evidence type="ECO:0000313" key="2">
    <source>
        <dbReference type="Proteomes" id="UP000790347"/>
    </source>
</evidence>
<dbReference type="Proteomes" id="UP000790347">
    <property type="component" value="Unassembled WGS sequence"/>
</dbReference>
<dbReference type="EMBL" id="ASGP02000002">
    <property type="protein sequence ID" value="KAH9522532.1"/>
    <property type="molecule type" value="Genomic_DNA"/>
</dbReference>
<keyword evidence="2" id="KW-1185">Reference proteome</keyword>
<reference evidence="1" key="2">
    <citation type="journal article" date="2022" name="Res Sq">
        <title>Comparative Genomics Reveals Insights into the Divergent Evolution of Astigmatic Mites and Household Pest Adaptations.</title>
        <authorList>
            <person name="Xiong Q."/>
            <person name="Wan A.T.-Y."/>
            <person name="Liu X.-Y."/>
            <person name="Fung C.S.-H."/>
            <person name="Xiao X."/>
            <person name="Malainual N."/>
            <person name="Hou J."/>
            <person name="Wang L."/>
            <person name="Wang M."/>
            <person name="Yang K."/>
            <person name="Cui Y."/>
            <person name="Leung E."/>
            <person name="Nong W."/>
            <person name="Shin S.-K."/>
            <person name="Au S."/>
            <person name="Jeong K.Y."/>
            <person name="Chew F.T."/>
            <person name="Hui J."/>
            <person name="Leung T.F."/>
            <person name="Tungtrongchitr A."/>
            <person name="Zhong N."/>
            <person name="Liu Z."/>
            <person name="Tsui S."/>
        </authorList>
    </citation>
    <scope>NUCLEOTIDE SEQUENCE</scope>
    <source>
        <strain evidence="1">Derf</strain>
        <tissue evidence="1">Whole organism</tissue>
    </source>
</reference>